<dbReference type="Proteomes" id="UP000294739">
    <property type="component" value="Unassembled WGS sequence"/>
</dbReference>
<name>A0A4R5CJW3_9ACTN</name>
<keyword evidence="10" id="KW-1185">Reference proteome</keyword>
<organism evidence="9 10">
    <name type="scientific">Jiangella asiatica</name>
    <dbReference type="NCBI Taxonomy" id="2530372"/>
    <lineage>
        <taxon>Bacteria</taxon>
        <taxon>Bacillati</taxon>
        <taxon>Actinomycetota</taxon>
        <taxon>Actinomycetes</taxon>
        <taxon>Jiangellales</taxon>
        <taxon>Jiangellaceae</taxon>
        <taxon>Jiangella</taxon>
    </lineage>
</organism>
<evidence type="ECO:0000256" key="6">
    <source>
        <dbReference type="ARBA" id="ARBA00070406"/>
    </source>
</evidence>
<dbReference type="GO" id="GO:0006071">
    <property type="term" value="P:glycerol metabolic process"/>
    <property type="evidence" value="ECO:0007669"/>
    <property type="project" value="UniProtKB-KW"/>
</dbReference>
<dbReference type="PANTHER" id="PTHR30136:SF24">
    <property type="entry name" value="HTH-TYPE TRANSCRIPTIONAL REPRESSOR ALLR"/>
    <property type="match status" value="1"/>
</dbReference>
<dbReference type="InterPro" id="IPR036388">
    <property type="entry name" value="WH-like_DNA-bd_sf"/>
</dbReference>
<dbReference type="InterPro" id="IPR036390">
    <property type="entry name" value="WH_DNA-bd_sf"/>
</dbReference>
<evidence type="ECO:0000259" key="7">
    <source>
        <dbReference type="PROSITE" id="PS51077"/>
    </source>
</evidence>
<dbReference type="PROSITE" id="PS51078">
    <property type="entry name" value="ICLR_ED"/>
    <property type="match status" value="1"/>
</dbReference>
<keyword evidence="4" id="KW-0804">Transcription</keyword>
<protein>
    <recommendedName>
        <fullName evidence="6">Glycerol operon regulatory protein</fullName>
    </recommendedName>
</protein>
<dbReference type="SUPFAM" id="SSF46785">
    <property type="entry name" value="Winged helix' DNA-binding domain"/>
    <property type="match status" value="1"/>
</dbReference>
<dbReference type="PROSITE" id="PS51077">
    <property type="entry name" value="HTH_ICLR"/>
    <property type="match status" value="1"/>
</dbReference>
<evidence type="ECO:0000256" key="5">
    <source>
        <dbReference type="ARBA" id="ARBA00058938"/>
    </source>
</evidence>
<sequence length="301" mass="32248">MGTAGKTGPIHRTSRNRGTPLGWCRGYRGGARAEETTMVSDNGLVRSVERVTALLELMSAHKEPLRLSEIAQELGIPKSTAHGLLNTLVVRDFVARTDDQGYRLSMRLFSLVSTALGFDDMRDVARPAMRELSASTRGTCSLAVLDGHDVLYIEKVEDRSSLVQVVTQVGTRVSAHVTALGKALVGAMPAAERERWIDEHAFGKVTDSTVAGPEEFRAQLAEQDRLGYALNDQELHSAVTAWAAPVRDHTGGAVAALSLAHLGEPPSSTRKHELGLVVRRAAESVSAALISTPAGASPGRR</sequence>
<dbReference type="GO" id="GO:0045892">
    <property type="term" value="P:negative regulation of DNA-templated transcription"/>
    <property type="evidence" value="ECO:0007669"/>
    <property type="project" value="TreeGrafter"/>
</dbReference>
<dbReference type="Gene3D" id="3.30.450.40">
    <property type="match status" value="1"/>
</dbReference>
<accession>A0A4R5CJW3</accession>
<dbReference type="InterPro" id="IPR014757">
    <property type="entry name" value="Tscrpt_reg_IclR_C"/>
</dbReference>
<dbReference type="InterPro" id="IPR050707">
    <property type="entry name" value="HTH_MetabolicPath_Reg"/>
</dbReference>
<evidence type="ECO:0000313" key="10">
    <source>
        <dbReference type="Proteomes" id="UP000294739"/>
    </source>
</evidence>
<dbReference type="AlphaFoldDB" id="A0A4R5CJW3"/>
<evidence type="ECO:0000259" key="8">
    <source>
        <dbReference type="PROSITE" id="PS51078"/>
    </source>
</evidence>
<dbReference type="FunFam" id="1.10.10.10:FF:000056">
    <property type="entry name" value="IclR family transcriptional regulator"/>
    <property type="match status" value="1"/>
</dbReference>
<gene>
    <name evidence="9" type="ORF">E1269_26370</name>
</gene>
<comment type="function">
    <text evidence="5">May be an activator protein for the gylABX operon.</text>
</comment>
<evidence type="ECO:0000256" key="1">
    <source>
        <dbReference type="ARBA" id="ARBA00022798"/>
    </source>
</evidence>
<dbReference type="GO" id="GO:0003677">
    <property type="term" value="F:DNA binding"/>
    <property type="evidence" value="ECO:0007669"/>
    <property type="project" value="UniProtKB-KW"/>
</dbReference>
<dbReference type="InterPro" id="IPR005471">
    <property type="entry name" value="Tscrpt_reg_IclR_N"/>
</dbReference>
<dbReference type="Gene3D" id="1.10.10.10">
    <property type="entry name" value="Winged helix-like DNA-binding domain superfamily/Winged helix DNA-binding domain"/>
    <property type="match status" value="1"/>
</dbReference>
<dbReference type="SMART" id="SM00346">
    <property type="entry name" value="HTH_ICLR"/>
    <property type="match status" value="1"/>
</dbReference>
<dbReference type="InterPro" id="IPR029016">
    <property type="entry name" value="GAF-like_dom_sf"/>
</dbReference>
<evidence type="ECO:0000256" key="4">
    <source>
        <dbReference type="ARBA" id="ARBA00023163"/>
    </source>
</evidence>
<dbReference type="PANTHER" id="PTHR30136">
    <property type="entry name" value="HELIX-TURN-HELIX TRANSCRIPTIONAL REGULATOR, ICLR FAMILY"/>
    <property type="match status" value="1"/>
</dbReference>
<dbReference type="EMBL" id="SMKZ01000054">
    <property type="protein sequence ID" value="TDE00146.1"/>
    <property type="molecule type" value="Genomic_DNA"/>
</dbReference>
<evidence type="ECO:0000256" key="3">
    <source>
        <dbReference type="ARBA" id="ARBA00023125"/>
    </source>
</evidence>
<proteinExistence type="predicted"/>
<feature type="domain" description="HTH iclR-type" evidence="7">
    <location>
        <begin position="45"/>
        <end position="106"/>
    </location>
</feature>
<keyword evidence="3" id="KW-0238">DNA-binding</keyword>
<keyword evidence="1" id="KW-0319">Glycerol metabolism</keyword>
<dbReference type="Pfam" id="PF01614">
    <property type="entry name" value="IclR_C"/>
    <property type="match status" value="1"/>
</dbReference>
<keyword evidence="2" id="KW-0805">Transcription regulation</keyword>
<comment type="caution">
    <text evidence="9">The sequence shown here is derived from an EMBL/GenBank/DDBJ whole genome shotgun (WGS) entry which is preliminary data.</text>
</comment>
<evidence type="ECO:0000313" key="9">
    <source>
        <dbReference type="EMBL" id="TDE00146.1"/>
    </source>
</evidence>
<dbReference type="GO" id="GO:0003700">
    <property type="term" value="F:DNA-binding transcription factor activity"/>
    <property type="evidence" value="ECO:0007669"/>
    <property type="project" value="TreeGrafter"/>
</dbReference>
<dbReference type="OrthoDB" id="7274111at2"/>
<dbReference type="InParanoid" id="A0A4R5CJW3"/>
<reference evidence="9 10" key="1">
    <citation type="submission" date="2019-03" db="EMBL/GenBank/DDBJ databases">
        <title>Draft genome sequences of novel Actinobacteria.</title>
        <authorList>
            <person name="Sahin N."/>
            <person name="Ay H."/>
            <person name="Saygin H."/>
        </authorList>
    </citation>
    <scope>NUCLEOTIDE SEQUENCE [LARGE SCALE GENOMIC DNA]</scope>
    <source>
        <strain evidence="9 10">5K138</strain>
    </source>
</reference>
<feature type="domain" description="IclR-ED" evidence="8">
    <location>
        <begin position="107"/>
        <end position="291"/>
    </location>
</feature>
<dbReference type="SUPFAM" id="SSF55781">
    <property type="entry name" value="GAF domain-like"/>
    <property type="match status" value="1"/>
</dbReference>
<dbReference type="Pfam" id="PF09339">
    <property type="entry name" value="HTH_IclR"/>
    <property type="match status" value="1"/>
</dbReference>
<evidence type="ECO:0000256" key="2">
    <source>
        <dbReference type="ARBA" id="ARBA00023015"/>
    </source>
</evidence>